<sequence length="107" mass="11552">MSDTLIIYKTEDGGVAILTPVTSCGLTVEQIAAKDVPTGRPYKIVDRSELPTDFSEQDRWAVDEAHLTDGVGADYGVGSKNPFVMPEPSEDEAVEEEPATPEQEPVT</sequence>
<dbReference type="OrthoDB" id="8117060at2"/>
<dbReference type="KEGG" id="rmb:K529_014310"/>
<dbReference type="GeneID" id="28251030"/>
<name>A0A1B1A611_9RHOB</name>
<evidence type="ECO:0000313" key="2">
    <source>
        <dbReference type="EMBL" id="ANP41946.1"/>
    </source>
</evidence>
<reference evidence="2 3" key="1">
    <citation type="journal article" date="2016" name="ISME J.">
        <title>Global occurrence and heterogeneity of the Roseobacter-clade species Ruegeria mobilis.</title>
        <authorList>
            <person name="Sonnenschein E."/>
            <person name="Gram L."/>
        </authorList>
    </citation>
    <scope>NUCLEOTIDE SEQUENCE [LARGE SCALE GENOMIC DNA]</scope>
    <source>
        <strain evidence="2 3">F1926</strain>
    </source>
</reference>
<organism evidence="2 3">
    <name type="scientific">Tritonibacter mobilis F1926</name>
    <dbReference type="NCBI Taxonomy" id="1265309"/>
    <lineage>
        <taxon>Bacteria</taxon>
        <taxon>Pseudomonadati</taxon>
        <taxon>Pseudomonadota</taxon>
        <taxon>Alphaproteobacteria</taxon>
        <taxon>Rhodobacterales</taxon>
        <taxon>Paracoccaceae</taxon>
        <taxon>Tritonibacter</taxon>
    </lineage>
</organism>
<accession>A0A1B1A611</accession>
<evidence type="ECO:0000313" key="3">
    <source>
        <dbReference type="Proteomes" id="UP000013243"/>
    </source>
</evidence>
<proteinExistence type="predicted"/>
<dbReference type="Proteomes" id="UP000013243">
    <property type="component" value="Chromosome"/>
</dbReference>
<evidence type="ECO:0000256" key="1">
    <source>
        <dbReference type="SAM" id="MobiDB-lite"/>
    </source>
</evidence>
<feature type="region of interest" description="Disordered" evidence="1">
    <location>
        <begin position="72"/>
        <end position="107"/>
    </location>
</feature>
<protein>
    <submittedName>
        <fullName evidence="2">Uncharacterized protein</fullName>
    </submittedName>
</protein>
<dbReference type="AlphaFoldDB" id="A0A1B1A611"/>
<dbReference type="RefSeq" id="WP_005629795.1">
    <property type="nucleotide sequence ID" value="NZ_CP015230.1"/>
</dbReference>
<dbReference type="STRING" id="1265309.K529_014310"/>
<feature type="compositionally biased region" description="Acidic residues" evidence="1">
    <location>
        <begin position="88"/>
        <end position="99"/>
    </location>
</feature>
<gene>
    <name evidence="2" type="ORF">K529_014310</name>
</gene>
<dbReference type="EMBL" id="CP015230">
    <property type="protein sequence ID" value="ANP41946.1"/>
    <property type="molecule type" value="Genomic_DNA"/>
</dbReference>